<sequence length="422" mass="46106">MLQSLVSMRIIAGRARRFPARRGRWRAFLIILLVALIPAAYLFGKSQAPEVPEGAADEFALYLEAWEAVREDYVDRSRLDPREQTYGAIRGMLESLGDEGHTRFLTPEEARANRDELAGEYVGVGIQVEDRDGRVVVSAPIDGSPADEAGIRPGDVIVAVDGRSVRDMELNRVVELIRGPEDTGLRLTVERGGREFTFPLDRTEIRVPAASWLMIPGTDAAVLRLAAFSAGAADEVERVMEEAEEAGAGRFILDLRNNPGGRVDQVPGIAGQFLEPGQVVYIRKDADGREHEVSVPRRAEPTRAPVVVLVNEGTASSAEILAGALQSHGRAKVVGETTFGTGTVLNEFVLEDGSAILLGVAEWLTPDGRFIREDGIEPDVRAELPEEVRPLTPDESRNLSREQMLDRDPQLGRAFEVLQSGS</sequence>
<dbReference type="InterPro" id="IPR004447">
    <property type="entry name" value="Peptidase_S41A"/>
</dbReference>
<protein>
    <submittedName>
        <fullName evidence="8">S41 family peptidase</fullName>
    </submittedName>
</protein>
<dbReference type="EMBL" id="SKBU01000023">
    <property type="protein sequence ID" value="TCJ15656.1"/>
    <property type="molecule type" value="Genomic_DNA"/>
</dbReference>
<dbReference type="CDD" id="cd07560">
    <property type="entry name" value="Peptidase_S41_CPP"/>
    <property type="match status" value="1"/>
</dbReference>
<comment type="caution">
    <text evidence="8">The sequence shown here is derived from an EMBL/GenBank/DDBJ whole genome shotgun (WGS) entry which is preliminary data.</text>
</comment>
<keyword evidence="9" id="KW-1185">Reference proteome</keyword>
<dbReference type="InterPro" id="IPR041489">
    <property type="entry name" value="PDZ_6"/>
</dbReference>
<dbReference type="PROSITE" id="PS50106">
    <property type="entry name" value="PDZ"/>
    <property type="match status" value="1"/>
</dbReference>
<accession>A0A4R1BEQ5</accession>
<feature type="region of interest" description="Disordered" evidence="6">
    <location>
        <begin position="383"/>
        <end position="422"/>
    </location>
</feature>
<dbReference type="SMART" id="SM00228">
    <property type="entry name" value="PDZ"/>
    <property type="match status" value="1"/>
</dbReference>
<dbReference type="AlphaFoldDB" id="A0A4R1BEQ5"/>
<evidence type="ECO:0000256" key="5">
    <source>
        <dbReference type="RuleBase" id="RU004404"/>
    </source>
</evidence>
<proteinExistence type="inferred from homology"/>
<dbReference type="Gene3D" id="2.30.42.10">
    <property type="match status" value="1"/>
</dbReference>
<gene>
    <name evidence="8" type="ORF">E0L93_12635</name>
</gene>
<dbReference type="GO" id="GO:0008236">
    <property type="term" value="F:serine-type peptidase activity"/>
    <property type="evidence" value="ECO:0007669"/>
    <property type="project" value="UniProtKB-KW"/>
</dbReference>
<dbReference type="Pfam" id="PF17820">
    <property type="entry name" value="PDZ_6"/>
    <property type="match status" value="1"/>
</dbReference>
<evidence type="ECO:0000313" key="9">
    <source>
        <dbReference type="Proteomes" id="UP000295244"/>
    </source>
</evidence>
<feature type="compositionally biased region" description="Basic and acidic residues" evidence="6">
    <location>
        <begin position="383"/>
        <end position="410"/>
    </location>
</feature>
<comment type="similarity">
    <text evidence="1 5">Belongs to the peptidase S41A family.</text>
</comment>
<evidence type="ECO:0000256" key="1">
    <source>
        <dbReference type="ARBA" id="ARBA00009179"/>
    </source>
</evidence>
<dbReference type="GO" id="GO:0006508">
    <property type="term" value="P:proteolysis"/>
    <property type="evidence" value="ECO:0007669"/>
    <property type="project" value="UniProtKB-KW"/>
</dbReference>
<evidence type="ECO:0000259" key="7">
    <source>
        <dbReference type="PROSITE" id="PS50106"/>
    </source>
</evidence>
<keyword evidence="4 5" id="KW-0720">Serine protease</keyword>
<dbReference type="SUPFAM" id="SSF52096">
    <property type="entry name" value="ClpP/crotonase"/>
    <property type="match status" value="1"/>
</dbReference>
<dbReference type="Pfam" id="PF03572">
    <property type="entry name" value="Peptidase_S41"/>
    <property type="match status" value="1"/>
</dbReference>
<dbReference type="InterPro" id="IPR029045">
    <property type="entry name" value="ClpP/crotonase-like_dom_sf"/>
</dbReference>
<dbReference type="SMART" id="SM00245">
    <property type="entry name" value="TSPc"/>
    <property type="match status" value="1"/>
</dbReference>
<dbReference type="NCBIfam" id="TIGR00225">
    <property type="entry name" value="prc"/>
    <property type="match status" value="1"/>
</dbReference>
<dbReference type="InterPro" id="IPR005151">
    <property type="entry name" value="Tail-specific_protease"/>
</dbReference>
<dbReference type="PANTHER" id="PTHR32060:SF30">
    <property type="entry name" value="CARBOXY-TERMINAL PROCESSING PROTEASE CTPA"/>
    <property type="match status" value="1"/>
</dbReference>
<dbReference type="GO" id="GO:0030288">
    <property type="term" value="C:outer membrane-bounded periplasmic space"/>
    <property type="evidence" value="ECO:0007669"/>
    <property type="project" value="TreeGrafter"/>
</dbReference>
<evidence type="ECO:0000256" key="2">
    <source>
        <dbReference type="ARBA" id="ARBA00022670"/>
    </source>
</evidence>
<dbReference type="PANTHER" id="PTHR32060">
    <property type="entry name" value="TAIL-SPECIFIC PROTEASE"/>
    <property type="match status" value="1"/>
</dbReference>
<evidence type="ECO:0000313" key="8">
    <source>
        <dbReference type="EMBL" id="TCJ15656.1"/>
    </source>
</evidence>
<dbReference type="GO" id="GO:0004175">
    <property type="term" value="F:endopeptidase activity"/>
    <property type="evidence" value="ECO:0007669"/>
    <property type="project" value="TreeGrafter"/>
</dbReference>
<dbReference type="InterPro" id="IPR001478">
    <property type="entry name" value="PDZ"/>
</dbReference>
<dbReference type="GO" id="GO:0007165">
    <property type="term" value="P:signal transduction"/>
    <property type="evidence" value="ECO:0007669"/>
    <property type="project" value="TreeGrafter"/>
</dbReference>
<name>A0A4R1BEQ5_9ACTN</name>
<reference evidence="8 9" key="1">
    <citation type="submission" date="2019-03" db="EMBL/GenBank/DDBJ databases">
        <title>Whole genome sequence of a novel Rubrobacter taiwanensis strain, isolated from Yellowstone National Park.</title>
        <authorList>
            <person name="Freed S."/>
            <person name="Ramaley R.F."/>
            <person name="Kyndt J.A."/>
        </authorList>
    </citation>
    <scope>NUCLEOTIDE SEQUENCE [LARGE SCALE GENOMIC DNA]</scope>
    <source>
        <strain evidence="8 9">Yellowstone</strain>
    </source>
</reference>
<dbReference type="OrthoDB" id="9812068at2"/>
<evidence type="ECO:0000256" key="4">
    <source>
        <dbReference type="ARBA" id="ARBA00022825"/>
    </source>
</evidence>
<keyword evidence="3 5" id="KW-0378">Hydrolase</keyword>
<dbReference type="SUPFAM" id="SSF50156">
    <property type="entry name" value="PDZ domain-like"/>
    <property type="match status" value="1"/>
</dbReference>
<dbReference type="Proteomes" id="UP000295244">
    <property type="component" value="Unassembled WGS sequence"/>
</dbReference>
<keyword evidence="2 5" id="KW-0645">Protease</keyword>
<evidence type="ECO:0000256" key="3">
    <source>
        <dbReference type="ARBA" id="ARBA00022801"/>
    </source>
</evidence>
<dbReference type="CDD" id="cd06782">
    <property type="entry name" value="cpPDZ_CPP-like"/>
    <property type="match status" value="1"/>
</dbReference>
<dbReference type="FunFam" id="2.30.42.10:FF:000063">
    <property type="entry name" value="Peptidase, S41 family"/>
    <property type="match status" value="1"/>
</dbReference>
<feature type="domain" description="PDZ" evidence="7">
    <location>
        <begin position="109"/>
        <end position="178"/>
    </location>
</feature>
<dbReference type="InterPro" id="IPR036034">
    <property type="entry name" value="PDZ_sf"/>
</dbReference>
<evidence type="ECO:0000256" key="6">
    <source>
        <dbReference type="SAM" id="MobiDB-lite"/>
    </source>
</evidence>
<dbReference type="Gene3D" id="3.90.226.10">
    <property type="entry name" value="2-enoyl-CoA Hydratase, Chain A, domain 1"/>
    <property type="match status" value="1"/>
</dbReference>
<dbReference type="Gene3D" id="3.30.750.44">
    <property type="match status" value="1"/>
</dbReference>
<organism evidence="8 9">
    <name type="scientific">Rubrobacter taiwanensis</name>
    <dbReference type="NCBI Taxonomy" id="185139"/>
    <lineage>
        <taxon>Bacteria</taxon>
        <taxon>Bacillati</taxon>
        <taxon>Actinomycetota</taxon>
        <taxon>Rubrobacteria</taxon>
        <taxon>Rubrobacterales</taxon>
        <taxon>Rubrobacteraceae</taxon>
        <taxon>Rubrobacter</taxon>
    </lineage>
</organism>